<dbReference type="InterPro" id="IPR002880">
    <property type="entry name" value="Pyrv_Fd/Flavodoxin_OxRdtase_N"/>
</dbReference>
<evidence type="ECO:0000256" key="4">
    <source>
        <dbReference type="ARBA" id="ARBA00023002"/>
    </source>
</evidence>
<feature type="domain" description="Pyruvate/ketoisovalerate oxidoreductase catalytic" evidence="7">
    <location>
        <begin position="751"/>
        <end position="936"/>
    </location>
</feature>
<dbReference type="SUPFAM" id="SSF53323">
    <property type="entry name" value="Pyruvate-ferredoxin oxidoreductase, PFOR, domain III"/>
    <property type="match status" value="1"/>
</dbReference>
<evidence type="ECO:0000313" key="10">
    <source>
        <dbReference type="EMBL" id="MFC5769660.1"/>
    </source>
</evidence>
<sequence length="1185" mass="129653">MNSPLSAEARDALLSVTLEDKYTQESGRIYLSGTQALARLPMLQKERDRRAGLNTGGYISGYRGSPLGGLDMALWKAKKHLASHDVVFQPGLNEDLAATAVWGTQQVNLYPNAQRDGVFGMWYGKGPGVDRSADVLKHANAAGTSPHGGVLMLAGDDHAAKSSSVAHQSEHLLIACGIPVLYPANVQEYLDFGLHGWAMSRYSGLWVSMKCVTDVVESSASVEIDPDRLQIVIPDSFAMPEGGLNIRWPDTPLAQEARMLDYKWYAALEYVRANKLNRIVIDSPDARFGIMAAGKAYLDVRQALTDLGLDDDACRRIGIRLFKVGCVWPLDAHNARAFATGLEEILVVEEKRQILEYALKEELYNWRDDVRPRVYGKFDERDNSGGEWSVPRGQWLLPARYELSPAIIAKAIAARLERVGLPEDLRARVFARIDVIEAKEREAARPRVTVERKPWFCSGCPHNTSTRVPEGSRALAGIGCHYMAMWMDRRTETFTQMGGEGVSWLGQMHFSGDKHVFVNLGDGTYFHSGLLAIRAAIAAKATLTYKILYNDAVAMTGGQPVDGVLTVPQIAQQVSAEGASRVLIVSDEPEKYAMRAGLPDAVTVHHRDELDALQLELRESSGVSVLIYDQTCATEKRRRRKRGDYPDPARRAFINPAVCEGCGDCSVASNCLSVEPLETPLGTKRKINQSGCNKDFSCLKGFCPSFVTAEGAQLRKPAARESAPVTASEALPEPALPGLDKPCGIVVTGVGGTGVVTIGALLGMAAHLEHKGVTVLDMTGLAQKGGAVLSHVQIAATPAAIHATRIATGEADVLIGCDEIVSASAEALSKVRQGRTRAVVNSAQTPAAEFLSNPDWKFPGAAAEGDIRASVGDACEFIDANALALRLLGDTIYANPLVLGFAWQKGWIPVGKAALLRAIELNGVSVEKNQQAFEWGRLAAHDAGKLPVADASGRGEAVVLAMPESLDRLIERRVRLLSDYQNGVYGERYRKAVARVQEAERAVVGQGRLALTEAVARNLAKLMAYKDEYEVARLHSAPEFLAQLREQFEGEPGRDYRLNFHLAPPLFAKRGVDGLPQKRAYGPWMMRTFRLLSRFKGLRGTALDPFGRSAERRQERELVKDYFVFIDRICDGLSRDRLDVAIELARIPEQIRGYGHVKERSMAGATKRREELQARFEAGRSERAA</sequence>
<keyword evidence="1" id="KW-0813">Transport</keyword>
<dbReference type="PANTHER" id="PTHR48084">
    <property type="entry name" value="2-OXOGLUTARATE OXIDOREDUCTASE SUBUNIT KORB-RELATED"/>
    <property type="match status" value="1"/>
</dbReference>
<keyword evidence="2" id="KW-0004">4Fe-4S</keyword>
<dbReference type="NCBIfam" id="NF009589">
    <property type="entry name" value="PRK13030.1"/>
    <property type="match status" value="1"/>
</dbReference>
<dbReference type="SUPFAM" id="SSF52518">
    <property type="entry name" value="Thiamin diphosphate-binding fold (THDP-binding)"/>
    <property type="match status" value="2"/>
</dbReference>
<evidence type="ECO:0000256" key="1">
    <source>
        <dbReference type="ARBA" id="ARBA00022448"/>
    </source>
</evidence>
<keyword evidence="3" id="KW-0249">Electron transport</keyword>
<dbReference type="InterPro" id="IPR011766">
    <property type="entry name" value="TPP_enzyme_TPP-bd"/>
</dbReference>
<keyword evidence="2" id="KW-0479">Metal-binding</keyword>
<dbReference type="Gene3D" id="3.40.50.970">
    <property type="match status" value="1"/>
</dbReference>
<evidence type="ECO:0000259" key="7">
    <source>
        <dbReference type="Pfam" id="PF01558"/>
    </source>
</evidence>
<organism evidence="10 11">
    <name type="scientific">Thauera sinica</name>
    <dbReference type="NCBI Taxonomy" id="2665146"/>
    <lineage>
        <taxon>Bacteria</taxon>
        <taxon>Pseudomonadati</taxon>
        <taxon>Pseudomonadota</taxon>
        <taxon>Betaproteobacteria</taxon>
        <taxon>Rhodocyclales</taxon>
        <taxon>Zoogloeaceae</taxon>
        <taxon>Thauera</taxon>
    </lineage>
</organism>
<evidence type="ECO:0000256" key="6">
    <source>
        <dbReference type="ARBA" id="ARBA00023014"/>
    </source>
</evidence>
<dbReference type="PANTHER" id="PTHR48084:SF3">
    <property type="entry name" value="SUBUNIT OF PYRUVATE:FLAVODOXIN OXIDOREDUCTASE"/>
    <property type="match status" value="1"/>
</dbReference>
<evidence type="ECO:0000256" key="5">
    <source>
        <dbReference type="ARBA" id="ARBA00023004"/>
    </source>
</evidence>
<reference evidence="11" key="1">
    <citation type="journal article" date="2019" name="Int. J. Syst. Evol. Microbiol.">
        <title>The Global Catalogue of Microorganisms (GCM) 10K type strain sequencing project: providing services to taxonomists for standard genome sequencing and annotation.</title>
        <authorList>
            <consortium name="The Broad Institute Genomics Platform"/>
            <consortium name="The Broad Institute Genome Sequencing Center for Infectious Disease"/>
            <person name="Wu L."/>
            <person name="Ma J."/>
        </authorList>
    </citation>
    <scope>NUCLEOTIDE SEQUENCE [LARGE SCALE GENOMIC DNA]</scope>
    <source>
        <strain evidence="11">SHR3</strain>
    </source>
</reference>
<protein>
    <submittedName>
        <fullName evidence="10">Indolepyruvate ferredoxin oxidoreductase family protein</fullName>
    </submittedName>
</protein>
<dbReference type="InterPro" id="IPR002869">
    <property type="entry name" value="Pyrv_flavodox_OxRed_cen"/>
</dbReference>
<dbReference type="NCBIfam" id="NF009588">
    <property type="entry name" value="PRK13029.1"/>
    <property type="match status" value="1"/>
</dbReference>
<dbReference type="Pfam" id="PF02775">
    <property type="entry name" value="TPP_enzyme_C"/>
    <property type="match status" value="1"/>
</dbReference>
<dbReference type="InterPro" id="IPR029061">
    <property type="entry name" value="THDP-binding"/>
</dbReference>
<gene>
    <name evidence="10" type="ORF">ACFPTN_09770</name>
</gene>
<dbReference type="SUPFAM" id="SSF52922">
    <property type="entry name" value="TK C-terminal domain-like"/>
    <property type="match status" value="1"/>
</dbReference>
<accession>A0ABW1AR78</accession>
<dbReference type="CDD" id="cd07034">
    <property type="entry name" value="TPP_PYR_PFOR_IOR-alpha_like"/>
    <property type="match status" value="1"/>
</dbReference>
<keyword evidence="4" id="KW-0560">Oxidoreductase</keyword>
<evidence type="ECO:0000256" key="3">
    <source>
        <dbReference type="ARBA" id="ARBA00022982"/>
    </source>
</evidence>
<dbReference type="Pfam" id="PF20169">
    <property type="entry name" value="DUF6537"/>
    <property type="match status" value="1"/>
</dbReference>
<dbReference type="Proteomes" id="UP001595974">
    <property type="component" value="Unassembled WGS sequence"/>
</dbReference>
<proteinExistence type="predicted"/>
<dbReference type="EMBL" id="JBHSOG010000031">
    <property type="protein sequence ID" value="MFC5769660.1"/>
    <property type="molecule type" value="Genomic_DNA"/>
</dbReference>
<dbReference type="Pfam" id="PF01558">
    <property type="entry name" value="POR"/>
    <property type="match status" value="1"/>
</dbReference>
<keyword evidence="11" id="KW-1185">Reference proteome</keyword>
<name>A0ABW1AR78_9RHOO</name>
<keyword evidence="5" id="KW-0408">Iron</keyword>
<comment type="caution">
    <text evidence="10">The sequence shown here is derived from an EMBL/GenBank/DDBJ whole genome shotgun (WGS) entry which is preliminary data.</text>
</comment>
<feature type="domain" description="DUF6537" evidence="9">
    <location>
        <begin position="966"/>
        <end position="1171"/>
    </location>
</feature>
<dbReference type="InterPro" id="IPR046667">
    <property type="entry name" value="DUF6537"/>
</dbReference>
<evidence type="ECO:0000259" key="8">
    <source>
        <dbReference type="Pfam" id="PF02775"/>
    </source>
</evidence>
<dbReference type="InterPro" id="IPR009014">
    <property type="entry name" value="Transketo_C/PFOR_II"/>
</dbReference>
<dbReference type="InterPro" id="IPR019752">
    <property type="entry name" value="Pyrv/ketoisovalerate_OxRed_cat"/>
</dbReference>
<evidence type="ECO:0000256" key="2">
    <source>
        <dbReference type="ARBA" id="ARBA00022485"/>
    </source>
</evidence>
<dbReference type="Gene3D" id="3.40.920.10">
    <property type="entry name" value="Pyruvate-ferredoxin oxidoreductase, PFOR, domain III"/>
    <property type="match status" value="1"/>
</dbReference>
<evidence type="ECO:0000259" key="9">
    <source>
        <dbReference type="Pfam" id="PF20169"/>
    </source>
</evidence>
<feature type="domain" description="Thiamine pyrophosphate enzyme TPP-binding" evidence="8">
    <location>
        <begin position="477"/>
        <end position="626"/>
    </location>
</feature>
<evidence type="ECO:0000313" key="11">
    <source>
        <dbReference type="Proteomes" id="UP001595974"/>
    </source>
</evidence>
<dbReference type="RefSeq" id="WP_096452355.1">
    <property type="nucleotide sequence ID" value="NZ_JBHSOG010000031.1"/>
</dbReference>
<keyword evidence="6" id="KW-0411">Iron-sulfur</keyword>
<dbReference type="InterPro" id="IPR051457">
    <property type="entry name" value="2-oxoacid:Fd_oxidoreductase"/>
</dbReference>